<evidence type="ECO:0000313" key="1">
    <source>
        <dbReference type="EMBL" id="GAA3922626.1"/>
    </source>
</evidence>
<keyword evidence="2" id="KW-1185">Reference proteome</keyword>
<reference evidence="2" key="1">
    <citation type="journal article" date="2019" name="Int. J. Syst. Evol. Microbiol.">
        <title>The Global Catalogue of Microorganisms (GCM) 10K type strain sequencing project: providing services to taxonomists for standard genome sequencing and annotation.</title>
        <authorList>
            <consortium name="The Broad Institute Genomics Platform"/>
            <consortium name="The Broad Institute Genome Sequencing Center for Infectious Disease"/>
            <person name="Wu L."/>
            <person name="Ma J."/>
        </authorList>
    </citation>
    <scope>NUCLEOTIDE SEQUENCE [LARGE SCALE GENOMIC DNA]</scope>
    <source>
        <strain evidence="2">JCM 17214</strain>
    </source>
</reference>
<gene>
    <name evidence="1" type="ORF">GCM10022406_05960</name>
</gene>
<dbReference type="EMBL" id="BAABDH010000012">
    <property type="protein sequence ID" value="GAA3922626.1"/>
    <property type="molecule type" value="Genomic_DNA"/>
</dbReference>
<evidence type="ECO:0008006" key="3">
    <source>
        <dbReference type="Google" id="ProtNLM"/>
    </source>
</evidence>
<name>A0ABP7MGT3_9BACT</name>
<accession>A0ABP7MGT3</accession>
<protein>
    <recommendedName>
        <fullName evidence="3">T9SS type A sorting domain-containing protein</fullName>
    </recommendedName>
</protein>
<dbReference type="NCBIfam" id="TIGR04183">
    <property type="entry name" value="Por_Secre_tail"/>
    <property type="match status" value="1"/>
</dbReference>
<organism evidence="1 2">
    <name type="scientific">Hymenobacter algoricola</name>
    <dbReference type="NCBI Taxonomy" id="486267"/>
    <lineage>
        <taxon>Bacteria</taxon>
        <taxon>Pseudomonadati</taxon>
        <taxon>Bacteroidota</taxon>
        <taxon>Cytophagia</taxon>
        <taxon>Cytophagales</taxon>
        <taxon>Hymenobacteraceae</taxon>
        <taxon>Hymenobacter</taxon>
    </lineage>
</organism>
<sequence>MSGLVQPPASFGSVVVTPANSFLNGYLATLAAAGPTAIRPAVLSLPLYPNPAHTRVSVPAATAATILTLVDALGREVRTAAGSTLSVQGLAPGLYLLRAVTPGQPRRPRPGAAVHRLSS</sequence>
<comment type="caution">
    <text evidence="1">The sequence shown here is derived from an EMBL/GenBank/DDBJ whole genome shotgun (WGS) entry which is preliminary data.</text>
</comment>
<dbReference type="Proteomes" id="UP001499909">
    <property type="component" value="Unassembled WGS sequence"/>
</dbReference>
<proteinExistence type="predicted"/>
<dbReference type="InterPro" id="IPR026444">
    <property type="entry name" value="Secre_tail"/>
</dbReference>
<evidence type="ECO:0000313" key="2">
    <source>
        <dbReference type="Proteomes" id="UP001499909"/>
    </source>
</evidence>